<evidence type="ECO:0000259" key="6">
    <source>
        <dbReference type="PROSITE" id="PS51999"/>
    </source>
</evidence>
<evidence type="ECO:0000313" key="8">
    <source>
        <dbReference type="Proteomes" id="UP000814176"/>
    </source>
</evidence>
<dbReference type="PROSITE" id="PS51999">
    <property type="entry name" value="ZF_GRF"/>
    <property type="match status" value="1"/>
</dbReference>
<feature type="compositionally biased region" description="Low complexity" evidence="5">
    <location>
        <begin position="395"/>
        <end position="404"/>
    </location>
</feature>
<reference evidence="7 8" key="1">
    <citation type="journal article" date="2021" name="Environ. Microbiol.">
        <title>Gene family expansions and transcriptome signatures uncover fungal adaptations to wood decay.</title>
        <authorList>
            <person name="Hage H."/>
            <person name="Miyauchi S."/>
            <person name="Viragh M."/>
            <person name="Drula E."/>
            <person name="Min B."/>
            <person name="Chaduli D."/>
            <person name="Navarro D."/>
            <person name="Favel A."/>
            <person name="Norest M."/>
            <person name="Lesage-Meessen L."/>
            <person name="Balint B."/>
            <person name="Merenyi Z."/>
            <person name="de Eugenio L."/>
            <person name="Morin E."/>
            <person name="Martinez A.T."/>
            <person name="Baldrian P."/>
            <person name="Stursova M."/>
            <person name="Martinez M.J."/>
            <person name="Novotny C."/>
            <person name="Magnuson J.K."/>
            <person name="Spatafora J.W."/>
            <person name="Maurice S."/>
            <person name="Pangilinan J."/>
            <person name="Andreopoulos W."/>
            <person name="LaButti K."/>
            <person name="Hundley H."/>
            <person name="Na H."/>
            <person name="Kuo A."/>
            <person name="Barry K."/>
            <person name="Lipzen A."/>
            <person name="Henrissat B."/>
            <person name="Riley R."/>
            <person name="Ahrendt S."/>
            <person name="Nagy L.G."/>
            <person name="Grigoriev I.V."/>
            <person name="Martin F."/>
            <person name="Rosso M.N."/>
        </authorList>
    </citation>
    <scope>NUCLEOTIDE SEQUENCE [LARGE SCALE GENOMIC DNA]</scope>
    <source>
        <strain evidence="7 8">CIRM-BRFM 1785</strain>
    </source>
</reference>
<evidence type="ECO:0000256" key="2">
    <source>
        <dbReference type="ARBA" id="ARBA00022771"/>
    </source>
</evidence>
<keyword evidence="8" id="KW-1185">Reference proteome</keyword>
<gene>
    <name evidence="7" type="ORF">C8Q71DRAFT_749657</name>
</gene>
<feature type="compositionally biased region" description="Polar residues" evidence="5">
    <location>
        <begin position="461"/>
        <end position="470"/>
    </location>
</feature>
<feature type="compositionally biased region" description="Basic and acidic residues" evidence="5">
    <location>
        <begin position="471"/>
        <end position="482"/>
    </location>
</feature>
<organism evidence="7 8">
    <name type="scientific">Rhodofomes roseus</name>
    <dbReference type="NCBI Taxonomy" id="34475"/>
    <lineage>
        <taxon>Eukaryota</taxon>
        <taxon>Fungi</taxon>
        <taxon>Dikarya</taxon>
        <taxon>Basidiomycota</taxon>
        <taxon>Agaricomycotina</taxon>
        <taxon>Agaricomycetes</taxon>
        <taxon>Polyporales</taxon>
        <taxon>Rhodofomes</taxon>
    </lineage>
</organism>
<feature type="compositionally biased region" description="Low complexity" evidence="5">
    <location>
        <begin position="300"/>
        <end position="311"/>
    </location>
</feature>
<evidence type="ECO:0000256" key="3">
    <source>
        <dbReference type="ARBA" id="ARBA00022833"/>
    </source>
</evidence>
<keyword evidence="1" id="KW-0479">Metal-binding</keyword>
<dbReference type="Proteomes" id="UP000814176">
    <property type="component" value="Unassembled WGS sequence"/>
</dbReference>
<feature type="compositionally biased region" description="Low complexity" evidence="5">
    <location>
        <begin position="172"/>
        <end position="183"/>
    </location>
</feature>
<evidence type="ECO:0000313" key="7">
    <source>
        <dbReference type="EMBL" id="KAH9839479.1"/>
    </source>
</evidence>
<feature type="compositionally biased region" description="Polar residues" evidence="5">
    <location>
        <begin position="331"/>
        <end position="341"/>
    </location>
</feature>
<feature type="compositionally biased region" description="Polar residues" evidence="5">
    <location>
        <begin position="120"/>
        <end position="161"/>
    </location>
</feature>
<keyword evidence="3" id="KW-0862">Zinc</keyword>
<feature type="region of interest" description="Disordered" evidence="5">
    <location>
        <begin position="461"/>
        <end position="482"/>
    </location>
</feature>
<dbReference type="CDD" id="cd14686">
    <property type="entry name" value="bZIP"/>
    <property type="match status" value="1"/>
</dbReference>
<evidence type="ECO:0000256" key="1">
    <source>
        <dbReference type="ARBA" id="ARBA00022723"/>
    </source>
</evidence>
<feature type="region of interest" description="Disordered" evidence="5">
    <location>
        <begin position="285"/>
        <end position="416"/>
    </location>
</feature>
<name>A0ABQ8KMC6_9APHY</name>
<accession>A0ABQ8KMC6</accession>
<dbReference type="GeneID" id="72003948"/>
<dbReference type="EMBL" id="JADCUA010000006">
    <property type="protein sequence ID" value="KAH9839479.1"/>
    <property type="molecule type" value="Genomic_DNA"/>
</dbReference>
<feature type="region of interest" description="Disordered" evidence="5">
    <location>
        <begin position="79"/>
        <end position="99"/>
    </location>
</feature>
<dbReference type="InterPro" id="IPR010666">
    <property type="entry name" value="Znf_GRF"/>
</dbReference>
<evidence type="ECO:0000256" key="4">
    <source>
        <dbReference type="PROSITE-ProRule" id="PRU01343"/>
    </source>
</evidence>
<dbReference type="Pfam" id="PF06839">
    <property type="entry name" value="Zn_ribbon_GRF"/>
    <property type="match status" value="1"/>
</dbReference>
<proteinExistence type="predicted"/>
<keyword evidence="2 4" id="KW-0863">Zinc-finger</keyword>
<dbReference type="RefSeq" id="XP_047781234.1">
    <property type="nucleotide sequence ID" value="XM_047923216.1"/>
</dbReference>
<feature type="domain" description="GRF-type" evidence="6">
    <location>
        <begin position="26"/>
        <end position="69"/>
    </location>
</feature>
<sequence length="482" mass="52386">MTTPARVTYMHRVNANPLGLDGQIRCPAHGELAVKFTSRTANNPNREFYKCPRSKEEPSCSFFIWGDDPKLTGETLFVTEPSPTPVRNPRPTQQGTPPTVADTEFAIAASPLSAKRPRSGSPQISSTSQLPGAFPSTPTRTPRAQNLATPSSAYTPSQRQSRLAAIMSSWETTGSAQGSTATGRSHNVSNVADRPVIPTARPIAGSPRFAPRPTKLETVSSRSVSRYEDSDDDDDAASHPSPSKRTRFEDSEYDYSEVGSLYDIGIQTSPGSSQSVFDGMSERAVEAELDFTQNQLPVASTPTGSPTGGESTSRRLSELPGDISQGYLTPPGSSEPQQGKRQISPRHGTAPLYPPALWKGKGRDLGDQSHQQWHLEDDPENPFQDRSAAMREPLGSSHPGHSPPQASGEGESLSLADHLAAQLADLRALPDQIRKLERQLKAAHNSLAARDRKIQELQQETAQLRAQNRASETRMEVLRARR</sequence>
<comment type="caution">
    <text evidence="7">The sequence shown here is derived from an EMBL/GenBank/DDBJ whole genome shotgun (WGS) entry which is preliminary data.</text>
</comment>
<feature type="region of interest" description="Disordered" evidence="5">
    <location>
        <begin position="111"/>
        <end position="252"/>
    </location>
</feature>
<protein>
    <recommendedName>
        <fullName evidence="6">GRF-type domain-containing protein</fullName>
    </recommendedName>
</protein>
<evidence type="ECO:0000256" key="5">
    <source>
        <dbReference type="SAM" id="MobiDB-lite"/>
    </source>
</evidence>